<reference evidence="3 4" key="1">
    <citation type="submission" date="2020-01" db="EMBL/GenBank/DDBJ databases">
        <title>Anaeroalcalibacter tamaniensis gen. nov., sp. nov., moderately halophilic strictly anaerobic fermenter bacterium from mud volcano of Taman peninsula.</title>
        <authorList>
            <person name="Frolova A."/>
            <person name="Merkel A.Y."/>
            <person name="Slobodkin A.I."/>
        </authorList>
    </citation>
    <scope>NUCLEOTIDE SEQUENCE [LARGE SCALE GENOMIC DNA]</scope>
    <source>
        <strain evidence="3 4">F-3ap</strain>
    </source>
</reference>
<dbReference type="InterPro" id="IPR002931">
    <property type="entry name" value="Transglutaminase-like"/>
</dbReference>
<evidence type="ECO:0000259" key="2">
    <source>
        <dbReference type="SMART" id="SM00460"/>
    </source>
</evidence>
<dbReference type="SMART" id="SM00460">
    <property type="entry name" value="TGc"/>
    <property type="match status" value="1"/>
</dbReference>
<name>A0A7X5HTQ4_9FIRM</name>
<dbReference type="Proteomes" id="UP000461585">
    <property type="component" value="Unassembled WGS sequence"/>
</dbReference>
<feature type="domain" description="Transglutaminase-like" evidence="2">
    <location>
        <begin position="219"/>
        <end position="279"/>
    </location>
</feature>
<feature type="chain" id="PRO_5030855173" evidence="1">
    <location>
        <begin position="27"/>
        <end position="305"/>
    </location>
</feature>
<dbReference type="SUPFAM" id="SSF54001">
    <property type="entry name" value="Cysteine proteinases"/>
    <property type="match status" value="1"/>
</dbReference>
<dbReference type="PANTHER" id="PTHR33490:SF3">
    <property type="entry name" value="CONSERVED INTEGRAL MEMBRANE PROTEIN"/>
    <property type="match status" value="1"/>
</dbReference>
<proteinExistence type="predicted"/>
<feature type="signal peptide" evidence="1">
    <location>
        <begin position="1"/>
        <end position="26"/>
    </location>
</feature>
<dbReference type="InterPro" id="IPR038765">
    <property type="entry name" value="Papain-like_cys_pep_sf"/>
</dbReference>
<dbReference type="Pfam" id="PF01841">
    <property type="entry name" value="Transglut_core"/>
    <property type="match status" value="1"/>
</dbReference>
<gene>
    <name evidence="3" type="ORF">GXN74_01235</name>
</gene>
<evidence type="ECO:0000313" key="4">
    <source>
        <dbReference type="Proteomes" id="UP000461585"/>
    </source>
</evidence>
<organism evidence="3 4">
    <name type="scientific">Anaerotalea alkaliphila</name>
    <dbReference type="NCBI Taxonomy" id="2662126"/>
    <lineage>
        <taxon>Bacteria</taxon>
        <taxon>Bacillati</taxon>
        <taxon>Bacillota</taxon>
        <taxon>Clostridia</taxon>
        <taxon>Eubacteriales</taxon>
        <taxon>Anaerotalea</taxon>
    </lineage>
</organism>
<dbReference type="Gene3D" id="3.10.620.30">
    <property type="match status" value="1"/>
</dbReference>
<evidence type="ECO:0000256" key="1">
    <source>
        <dbReference type="SAM" id="SignalP"/>
    </source>
</evidence>
<sequence length="305" mass="33669">MKKTVLFLGTFALLLGLGFLAGPVEAASVGGGAVPTVQTAVPEVPEETVARGYGIDFSKSDQGIVRVYFNTGTAAKVKLMVVKDAEQYVYNLKNGTEYVNFPLQMGDGTYTVSIFENTVDSKYRRIAGATAQVALPDPKAVYLQSVQEIDWTPRNVAILTGKQLLSNLEAARLKNNQPPVLTGKDVVNSFHGHVIRKIAYDYEKIKSLSYDYLPQIDKVLAEEKGICYDYSALLASMLRSQGVPTRMVKGYASTTDVYHAWNEIYLAAEDRWVVVDSTFDAANFRGGRAFNLEKATASYRKLKQY</sequence>
<accession>A0A7X5HTQ4</accession>
<comment type="caution">
    <text evidence="3">The sequence shown here is derived from an EMBL/GenBank/DDBJ whole genome shotgun (WGS) entry which is preliminary data.</text>
</comment>
<dbReference type="PANTHER" id="PTHR33490">
    <property type="entry name" value="BLR5614 PROTEIN-RELATED"/>
    <property type="match status" value="1"/>
</dbReference>
<dbReference type="AlphaFoldDB" id="A0A7X5HTQ4"/>
<keyword evidence="1" id="KW-0732">Signal</keyword>
<dbReference type="EMBL" id="JAAEEH010000002">
    <property type="protein sequence ID" value="NDL66370.1"/>
    <property type="molecule type" value="Genomic_DNA"/>
</dbReference>
<protein>
    <submittedName>
        <fullName evidence="3">Transglutaminase domain-containing protein</fullName>
    </submittedName>
</protein>
<keyword evidence="4" id="KW-1185">Reference proteome</keyword>
<dbReference type="RefSeq" id="WP_162369101.1">
    <property type="nucleotide sequence ID" value="NZ_JAAEEH010000002.1"/>
</dbReference>
<evidence type="ECO:0000313" key="3">
    <source>
        <dbReference type="EMBL" id="NDL66370.1"/>
    </source>
</evidence>